<dbReference type="GO" id="GO:0004316">
    <property type="term" value="F:3-oxoacyl-[acyl-carrier-protein] reductase (NADPH) activity"/>
    <property type="evidence" value="ECO:0007669"/>
    <property type="project" value="UniProtKB-UniRule"/>
</dbReference>
<evidence type="ECO:0000256" key="10">
    <source>
        <dbReference type="PIRSR" id="PIRSR611284-1"/>
    </source>
</evidence>
<gene>
    <name evidence="14" type="primary">fabG</name>
    <name evidence="14" type="ORF">CRV09_00455</name>
</gene>
<protein>
    <recommendedName>
        <fullName evidence="12">3-oxoacyl-[acyl-carrier-protein] reductase</fullName>
        <ecNumber evidence="12">1.1.1.100</ecNumber>
    </recommendedName>
</protein>
<name>A0A2P5T2I6_9GAMM</name>
<dbReference type="InterPro" id="IPR020904">
    <property type="entry name" value="Sc_DH/Rdtase_CS"/>
</dbReference>
<dbReference type="NCBIfam" id="NF009464">
    <property type="entry name" value="PRK12824.1"/>
    <property type="match status" value="1"/>
</dbReference>
<evidence type="ECO:0000256" key="11">
    <source>
        <dbReference type="PIRSR" id="PIRSR611284-2"/>
    </source>
</evidence>
<dbReference type="InterPro" id="IPR057326">
    <property type="entry name" value="KR_dom"/>
</dbReference>
<dbReference type="InterPro" id="IPR011284">
    <property type="entry name" value="3oxo_ACP_reduc"/>
</dbReference>
<feature type="binding site" evidence="11">
    <location>
        <begin position="12"/>
        <end position="15"/>
    </location>
    <ligand>
        <name>NADP(+)</name>
        <dbReference type="ChEBI" id="CHEBI:58349"/>
    </ligand>
</feature>
<evidence type="ECO:0000256" key="7">
    <source>
        <dbReference type="ARBA" id="ARBA00023002"/>
    </source>
</evidence>
<dbReference type="Proteomes" id="UP000295937">
    <property type="component" value="Unassembled WGS sequence"/>
</dbReference>
<dbReference type="NCBIfam" id="NF004197">
    <property type="entry name" value="PRK05653.1-1"/>
    <property type="match status" value="1"/>
</dbReference>
<comment type="pathway">
    <text evidence="2 12">Lipid metabolism; fatty acid biosynthesis.</text>
</comment>
<keyword evidence="9 12" id="KW-0275">Fatty acid biosynthesis</keyword>
<evidence type="ECO:0000256" key="3">
    <source>
        <dbReference type="ARBA" id="ARBA00006484"/>
    </source>
</evidence>
<dbReference type="PROSITE" id="PS00061">
    <property type="entry name" value="ADH_SHORT"/>
    <property type="match status" value="1"/>
</dbReference>
<feature type="binding site" evidence="11">
    <location>
        <begin position="151"/>
        <end position="155"/>
    </location>
    <ligand>
        <name>NADP(+)</name>
        <dbReference type="ChEBI" id="CHEBI:58349"/>
    </ligand>
</feature>
<keyword evidence="6 11" id="KW-0521">NADP</keyword>
<dbReference type="OrthoDB" id="9804774at2"/>
<dbReference type="PANTHER" id="PTHR42879">
    <property type="entry name" value="3-OXOACYL-(ACYL-CARRIER-PROTEIN) REDUCTASE"/>
    <property type="match status" value="1"/>
</dbReference>
<dbReference type="FunFam" id="3.40.50.720:FF:000037">
    <property type="entry name" value="3-oxoacyl-[acyl-carrier-protein] reductase FabG"/>
    <property type="match status" value="1"/>
</dbReference>
<dbReference type="RefSeq" id="WP_136132199.1">
    <property type="nucleotide sequence ID" value="NZ_PDKR01000001.1"/>
</dbReference>
<dbReference type="InterPro" id="IPR002347">
    <property type="entry name" value="SDR_fam"/>
</dbReference>
<dbReference type="InterPro" id="IPR036291">
    <property type="entry name" value="NAD(P)-bd_dom_sf"/>
</dbReference>
<dbReference type="Pfam" id="PF13561">
    <property type="entry name" value="adh_short_C2"/>
    <property type="match status" value="1"/>
</dbReference>
<dbReference type="PRINTS" id="PR00081">
    <property type="entry name" value="GDHRDH"/>
</dbReference>
<dbReference type="CDD" id="cd05333">
    <property type="entry name" value="BKR_SDR_c"/>
    <property type="match status" value="1"/>
</dbReference>
<dbReference type="GO" id="GO:0030497">
    <property type="term" value="P:fatty acid elongation"/>
    <property type="evidence" value="ECO:0007669"/>
    <property type="project" value="UniProtKB-ARBA"/>
</dbReference>
<comment type="subunit">
    <text evidence="12">Homotetramer.</text>
</comment>
<dbReference type="NCBIfam" id="TIGR01830">
    <property type="entry name" value="3oxo_ACP_reduc"/>
    <property type="match status" value="1"/>
</dbReference>
<keyword evidence="4 12" id="KW-0444">Lipid biosynthesis</keyword>
<dbReference type="SMART" id="SM00822">
    <property type="entry name" value="PKS_KR"/>
    <property type="match status" value="1"/>
</dbReference>
<dbReference type="EC" id="1.1.1.100" evidence="12"/>
<feature type="binding site" evidence="11">
    <location>
        <position position="86"/>
    </location>
    <ligand>
        <name>NADP(+)</name>
        <dbReference type="ChEBI" id="CHEBI:58349"/>
    </ligand>
</feature>
<feature type="active site" description="Proton acceptor" evidence="10">
    <location>
        <position position="151"/>
    </location>
</feature>
<dbReference type="GO" id="GO:0051287">
    <property type="term" value="F:NAD binding"/>
    <property type="evidence" value="ECO:0007669"/>
    <property type="project" value="UniProtKB-UniRule"/>
</dbReference>
<comment type="function">
    <text evidence="1 12">Catalyzes the NADPH-dependent reduction of beta-ketoacyl-ACP substrates to beta-hydroxyacyl-ACP products, the first reductive step in the elongation cycle of fatty acid biosynthesis.</text>
</comment>
<accession>A0A2P5T2I6</accession>
<dbReference type="InterPro" id="IPR050259">
    <property type="entry name" value="SDR"/>
</dbReference>
<dbReference type="PANTHER" id="PTHR42879:SF2">
    <property type="entry name" value="3-OXOACYL-[ACYL-CARRIER-PROTEIN] REDUCTASE FABG"/>
    <property type="match status" value="1"/>
</dbReference>
<evidence type="ECO:0000256" key="6">
    <source>
        <dbReference type="ARBA" id="ARBA00022857"/>
    </source>
</evidence>
<feature type="domain" description="Ketoreductase" evidence="13">
    <location>
        <begin position="6"/>
        <end position="187"/>
    </location>
</feature>
<dbReference type="AlphaFoldDB" id="A0A2P5T2I6"/>
<evidence type="ECO:0000256" key="8">
    <source>
        <dbReference type="ARBA" id="ARBA00023098"/>
    </source>
</evidence>
<sequence>MTFKNKVALVTGASRGIGLAIAKTLTLRNANVIGTSRYKEGVSIINSHLGNLGKGLLLNINNYTSICEALKNINSEFGKIDILINNAGITRDNLLIKMKDDDWDDVLNTNLTSAFRLSKAVIPSMLKNRMGRIINISSIVGTLGNIGQSNYAAAKAGLIGLTKSLAFEIASRGITVNIVSPGFIETSMTKALNKDQHSSILSKIPMKRLGKSQEIANVVVFLASEEASYITGEIINVNGGMYVF</sequence>
<evidence type="ECO:0000256" key="2">
    <source>
        <dbReference type="ARBA" id="ARBA00005194"/>
    </source>
</evidence>
<keyword evidence="7 12" id="KW-0560">Oxidoreductase</keyword>
<dbReference type="Gene3D" id="3.40.50.720">
    <property type="entry name" value="NAD(P)-binding Rossmann-like Domain"/>
    <property type="match status" value="1"/>
</dbReference>
<evidence type="ECO:0000313" key="15">
    <source>
        <dbReference type="Proteomes" id="UP000295937"/>
    </source>
</evidence>
<dbReference type="NCBIfam" id="NF009466">
    <property type="entry name" value="PRK12826.1-2"/>
    <property type="match status" value="1"/>
</dbReference>
<feature type="binding site" evidence="11">
    <location>
        <position position="184"/>
    </location>
    <ligand>
        <name>NADP(+)</name>
        <dbReference type="ChEBI" id="CHEBI:58349"/>
    </ligand>
</feature>
<comment type="similarity">
    <text evidence="3 12">Belongs to the short-chain dehydrogenases/reductases (SDR) family.</text>
</comment>
<evidence type="ECO:0000256" key="5">
    <source>
        <dbReference type="ARBA" id="ARBA00022832"/>
    </source>
</evidence>
<reference evidence="14 15" key="1">
    <citation type="journal article" date="2018" name="Genome Biol. Evol.">
        <title>Cladogenesis and Genomic Streamlining in Extracellular Endosymbionts of Tropical Stink Bugs.</title>
        <authorList>
            <person name="Otero-Bravo A."/>
            <person name="Goffredi S."/>
            <person name="Sabree Z.L."/>
        </authorList>
    </citation>
    <scope>NUCLEOTIDE SEQUENCE [LARGE SCALE GENOMIC DNA]</scope>
    <source>
        <strain evidence="14 15">SoEO</strain>
    </source>
</reference>
<comment type="caution">
    <text evidence="14">The sequence shown here is derived from an EMBL/GenBank/DDBJ whole genome shotgun (WGS) entry which is preliminary data.</text>
</comment>
<dbReference type="SUPFAM" id="SSF51735">
    <property type="entry name" value="NAD(P)-binding Rossmann-fold domains"/>
    <property type="match status" value="1"/>
</dbReference>
<keyword evidence="5 12" id="KW-0276">Fatty acid metabolism</keyword>
<comment type="catalytic activity">
    <reaction evidence="12">
        <text>a (3R)-hydroxyacyl-[ACP] + NADP(+) = a 3-oxoacyl-[ACP] + NADPH + H(+)</text>
        <dbReference type="Rhea" id="RHEA:17397"/>
        <dbReference type="Rhea" id="RHEA-COMP:9916"/>
        <dbReference type="Rhea" id="RHEA-COMP:9945"/>
        <dbReference type="ChEBI" id="CHEBI:15378"/>
        <dbReference type="ChEBI" id="CHEBI:57783"/>
        <dbReference type="ChEBI" id="CHEBI:58349"/>
        <dbReference type="ChEBI" id="CHEBI:78776"/>
        <dbReference type="ChEBI" id="CHEBI:78827"/>
        <dbReference type="EC" id="1.1.1.100"/>
    </reaction>
</comment>
<evidence type="ECO:0000256" key="4">
    <source>
        <dbReference type="ARBA" id="ARBA00022516"/>
    </source>
</evidence>
<dbReference type="EMBL" id="PDKR01000001">
    <property type="protein sequence ID" value="PPI88773.1"/>
    <property type="molecule type" value="Genomic_DNA"/>
</dbReference>
<evidence type="ECO:0000256" key="12">
    <source>
        <dbReference type="RuleBase" id="RU366074"/>
    </source>
</evidence>
<organism evidence="14 15">
    <name type="scientific">Candidatus Pantoea edessiphila</name>
    <dbReference type="NCBI Taxonomy" id="2044610"/>
    <lineage>
        <taxon>Bacteria</taxon>
        <taxon>Pseudomonadati</taxon>
        <taxon>Pseudomonadota</taxon>
        <taxon>Gammaproteobacteria</taxon>
        <taxon>Enterobacterales</taxon>
        <taxon>Erwiniaceae</taxon>
        <taxon>Pantoea</taxon>
    </lineage>
</organism>
<dbReference type="PRINTS" id="PR00080">
    <property type="entry name" value="SDRFAMILY"/>
</dbReference>
<dbReference type="UniPathway" id="UPA00094"/>
<evidence type="ECO:0000256" key="1">
    <source>
        <dbReference type="ARBA" id="ARBA00002607"/>
    </source>
</evidence>
<evidence type="ECO:0000259" key="13">
    <source>
        <dbReference type="SMART" id="SM00822"/>
    </source>
</evidence>
<evidence type="ECO:0000256" key="9">
    <source>
        <dbReference type="ARBA" id="ARBA00023160"/>
    </source>
</evidence>
<keyword evidence="8 12" id="KW-0443">Lipid metabolism</keyword>
<proteinExistence type="inferred from homology"/>
<evidence type="ECO:0000313" key="14">
    <source>
        <dbReference type="EMBL" id="PPI88773.1"/>
    </source>
</evidence>